<dbReference type="PANTHER" id="PTHR30055">
    <property type="entry name" value="HTH-TYPE TRANSCRIPTIONAL REGULATOR RUTR"/>
    <property type="match status" value="1"/>
</dbReference>
<proteinExistence type="predicted"/>
<dbReference type="PROSITE" id="PS50977">
    <property type="entry name" value="HTH_TETR_2"/>
    <property type="match status" value="2"/>
</dbReference>
<dbReference type="RefSeq" id="WP_083473907.1">
    <property type="nucleotide sequence ID" value="NZ_FAOZ01000025.1"/>
</dbReference>
<feature type="domain" description="HTH tetR-type" evidence="5">
    <location>
        <begin position="50"/>
        <end position="110"/>
    </location>
</feature>
<dbReference type="Gene3D" id="1.10.10.60">
    <property type="entry name" value="Homeodomain-like"/>
    <property type="match status" value="2"/>
</dbReference>
<gene>
    <name evidence="6" type="ORF">Ga0074812_12535</name>
</gene>
<dbReference type="EMBL" id="FAOZ01000025">
    <property type="protein sequence ID" value="CUU59145.1"/>
    <property type="molecule type" value="Genomic_DNA"/>
</dbReference>
<dbReference type="InterPro" id="IPR009057">
    <property type="entry name" value="Homeodomain-like_sf"/>
</dbReference>
<evidence type="ECO:0000256" key="3">
    <source>
        <dbReference type="ARBA" id="ARBA00023163"/>
    </source>
</evidence>
<feature type="DNA-binding region" description="H-T-H motif" evidence="4">
    <location>
        <begin position="269"/>
        <end position="288"/>
    </location>
</feature>
<keyword evidence="7" id="KW-1185">Reference proteome</keyword>
<sequence>MVAYPSLDRLADLQWHRKDPRPVAGTGPTYLEEVDVPDRALAPPRGTRPRNRRALILGAASDLFARRGYDQIGMSDLAEAVAIGPSALYRHFSSKQNLLREVIIGGLAPMRQLLENLNLADQSTASAQLAALCLDERHLGVLWQREARRLSLNDYARVRTEVREIGRRLTDRVRAARPELDRRTADLVTWATLAVLMSPSFHDLEMPRPAYDELLAELAGLVLETSLPSAFAAPSPPPVGPVLLPASRREALLAQAVRMFAAQGFASVGMEDIGNAVGITGPSVYNHFPSKLDMLRTAFQRGTAALLMDVSTIYQTSSGAADALRRLVVSYIRFSQVHHDLIGLLITEVEHLPEVERHAARRAQHNYLTEWVHLLQLMYPELEATAARIRVHSAVAVANDTARTPHLRHNPDVPAAIESICGRLLGL</sequence>
<evidence type="ECO:0000313" key="6">
    <source>
        <dbReference type="EMBL" id="CUU59145.1"/>
    </source>
</evidence>
<dbReference type="PRINTS" id="PR00455">
    <property type="entry name" value="HTHTETR"/>
</dbReference>
<evidence type="ECO:0000256" key="2">
    <source>
        <dbReference type="ARBA" id="ARBA00023125"/>
    </source>
</evidence>
<keyword evidence="1" id="KW-0805">Transcription regulation</keyword>
<feature type="domain" description="HTH tetR-type" evidence="5">
    <location>
        <begin position="246"/>
        <end position="306"/>
    </location>
</feature>
<reference evidence="7" key="1">
    <citation type="submission" date="2015-11" db="EMBL/GenBank/DDBJ databases">
        <authorList>
            <person name="Varghese N."/>
        </authorList>
    </citation>
    <scope>NUCLEOTIDE SEQUENCE [LARGE SCALE GENOMIC DNA]</scope>
    <source>
        <strain evidence="7">DSM 45899</strain>
    </source>
</reference>
<dbReference type="GO" id="GO:0003700">
    <property type="term" value="F:DNA-binding transcription factor activity"/>
    <property type="evidence" value="ECO:0007669"/>
    <property type="project" value="TreeGrafter"/>
</dbReference>
<dbReference type="GO" id="GO:0000976">
    <property type="term" value="F:transcription cis-regulatory region binding"/>
    <property type="evidence" value="ECO:0007669"/>
    <property type="project" value="TreeGrafter"/>
</dbReference>
<dbReference type="InterPro" id="IPR050109">
    <property type="entry name" value="HTH-type_TetR-like_transc_reg"/>
</dbReference>
<dbReference type="PANTHER" id="PTHR30055:SF234">
    <property type="entry name" value="HTH-TYPE TRANSCRIPTIONAL REGULATOR BETI"/>
    <property type="match status" value="1"/>
</dbReference>
<evidence type="ECO:0000259" key="5">
    <source>
        <dbReference type="PROSITE" id="PS50977"/>
    </source>
</evidence>
<evidence type="ECO:0000256" key="1">
    <source>
        <dbReference type="ARBA" id="ARBA00023015"/>
    </source>
</evidence>
<name>A0A0S4QV76_9ACTN</name>
<dbReference type="InterPro" id="IPR001647">
    <property type="entry name" value="HTH_TetR"/>
</dbReference>
<organism evidence="6 7">
    <name type="scientific">Parafrankia irregularis</name>
    <dbReference type="NCBI Taxonomy" id="795642"/>
    <lineage>
        <taxon>Bacteria</taxon>
        <taxon>Bacillati</taxon>
        <taxon>Actinomycetota</taxon>
        <taxon>Actinomycetes</taxon>
        <taxon>Frankiales</taxon>
        <taxon>Frankiaceae</taxon>
        <taxon>Parafrankia</taxon>
    </lineage>
</organism>
<accession>A0A0S4QV76</accession>
<dbReference type="SUPFAM" id="SSF46689">
    <property type="entry name" value="Homeodomain-like"/>
    <property type="match status" value="2"/>
</dbReference>
<protein>
    <submittedName>
        <fullName evidence="6">DNA-binding transcriptional regulator, AcrR family</fullName>
    </submittedName>
</protein>
<dbReference type="Gene3D" id="1.10.357.10">
    <property type="entry name" value="Tetracycline Repressor, domain 2"/>
    <property type="match status" value="2"/>
</dbReference>
<dbReference type="Pfam" id="PF00440">
    <property type="entry name" value="TetR_N"/>
    <property type="match status" value="2"/>
</dbReference>
<dbReference type="AlphaFoldDB" id="A0A0S4QV76"/>
<keyword evidence="2 4" id="KW-0238">DNA-binding</keyword>
<evidence type="ECO:0000313" key="7">
    <source>
        <dbReference type="Proteomes" id="UP000198802"/>
    </source>
</evidence>
<evidence type="ECO:0000256" key="4">
    <source>
        <dbReference type="PROSITE-ProRule" id="PRU00335"/>
    </source>
</evidence>
<feature type="DNA-binding region" description="H-T-H motif" evidence="4">
    <location>
        <begin position="73"/>
        <end position="92"/>
    </location>
</feature>
<keyword evidence="3" id="KW-0804">Transcription</keyword>
<dbReference type="Proteomes" id="UP000198802">
    <property type="component" value="Unassembled WGS sequence"/>
</dbReference>